<proteinExistence type="predicted"/>
<dbReference type="RefSeq" id="WP_264326433.1">
    <property type="nucleotide sequence ID" value="NZ_JADEXQ010000070.1"/>
</dbReference>
<gene>
    <name evidence="1" type="ORF">IQ266_17875</name>
</gene>
<comment type="caution">
    <text evidence="1">The sequence shown here is derived from an EMBL/GenBank/DDBJ whole genome shotgun (WGS) entry which is preliminary data.</text>
</comment>
<accession>A0A928VNK1</accession>
<dbReference type="AlphaFoldDB" id="A0A928VNK1"/>
<evidence type="ECO:0000313" key="2">
    <source>
        <dbReference type="Proteomes" id="UP000625316"/>
    </source>
</evidence>
<reference evidence="1" key="1">
    <citation type="submission" date="2020-10" db="EMBL/GenBank/DDBJ databases">
        <authorList>
            <person name="Castelo-Branco R."/>
            <person name="Eusebio N."/>
            <person name="Adriana R."/>
            <person name="Vieira A."/>
            <person name="Brugerolle De Fraissinette N."/>
            <person name="Rezende De Castro R."/>
            <person name="Schneider M.P."/>
            <person name="Vasconcelos V."/>
            <person name="Leao P.N."/>
        </authorList>
    </citation>
    <scope>NUCLEOTIDE SEQUENCE</scope>
    <source>
        <strain evidence="1">LEGE 11480</strain>
    </source>
</reference>
<sequence>MAAPITTTATTLEAQLFEVAQALEEAERAYNLANPNTPVNGISVALDPEAGSMSLTATVAATSSGTAGTISLTPDVYIPA</sequence>
<dbReference type="Proteomes" id="UP000625316">
    <property type="component" value="Unassembled WGS sequence"/>
</dbReference>
<name>A0A928VNK1_9CYAN</name>
<evidence type="ECO:0000313" key="1">
    <source>
        <dbReference type="EMBL" id="MBE9031605.1"/>
    </source>
</evidence>
<keyword evidence="2" id="KW-1185">Reference proteome</keyword>
<protein>
    <submittedName>
        <fullName evidence="1">Uncharacterized protein</fullName>
    </submittedName>
</protein>
<organism evidence="1 2">
    <name type="scientific">Romeriopsis navalis LEGE 11480</name>
    <dbReference type="NCBI Taxonomy" id="2777977"/>
    <lineage>
        <taxon>Bacteria</taxon>
        <taxon>Bacillati</taxon>
        <taxon>Cyanobacteriota</taxon>
        <taxon>Cyanophyceae</taxon>
        <taxon>Leptolyngbyales</taxon>
        <taxon>Leptolyngbyaceae</taxon>
        <taxon>Romeriopsis</taxon>
        <taxon>Romeriopsis navalis</taxon>
    </lineage>
</organism>
<dbReference type="EMBL" id="JADEXQ010000070">
    <property type="protein sequence ID" value="MBE9031605.1"/>
    <property type="molecule type" value="Genomic_DNA"/>
</dbReference>